<gene>
    <name evidence="1" type="ORF">NECHADRAFT_17752</name>
</gene>
<protein>
    <submittedName>
        <fullName evidence="1">Uncharacterized protein</fullName>
    </submittedName>
</protein>
<evidence type="ECO:0000313" key="1">
    <source>
        <dbReference type="EMBL" id="EEU35980.1"/>
    </source>
</evidence>
<dbReference type="OrthoDB" id="10256055at2759"/>
<dbReference type="EMBL" id="GG698932">
    <property type="protein sequence ID" value="EEU35980.1"/>
    <property type="molecule type" value="Genomic_DNA"/>
</dbReference>
<dbReference type="OMA" id="WHKDSHP"/>
<reference evidence="1 2" key="1">
    <citation type="journal article" date="2009" name="PLoS Genet.">
        <title>The genome of Nectria haematococca: contribution of supernumerary chromosomes to gene expansion.</title>
        <authorList>
            <person name="Coleman J.J."/>
            <person name="Rounsley S.D."/>
            <person name="Rodriguez-Carres M."/>
            <person name="Kuo A."/>
            <person name="Wasmann C.C."/>
            <person name="Grimwood J."/>
            <person name="Schmutz J."/>
            <person name="Taga M."/>
            <person name="White G.J."/>
            <person name="Zhou S."/>
            <person name="Schwartz D.C."/>
            <person name="Freitag M."/>
            <person name="Ma L.J."/>
            <person name="Danchin E.G."/>
            <person name="Henrissat B."/>
            <person name="Coutinho P.M."/>
            <person name="Nelson D.R."/>
            <person name="Straney D."/>
            <person name="Napoli C.A."/>
            <person name="Barker B.M."/>
            <person name="Gribskov M."/>
            <person name="Rep M."/>
            <person name="Kroken S."/>
            <person name="Molnar I."/>
            <person name="Rensing C."/>
            <person name="Kennell J.C."/>
            <person name="Zamora J."/>
            <person name="Farman M.L."/>
            <person name="Selker E.U."/>
            <person name="Salamov A."/>
            <person name="Shapiro H."/>
            <person name="Pangilinan J."/>
            <person name="Lindquist E."/>
            <person name="Lamers C."/>
            <person name="Grigoriev I.V."/>
            <person name="Geiser D.M."/>
            <person name="Covert S.F."/>
            <person name="Temporini E."/>
            <person name="Vanetten H.D."/>
        </authorList>
    </citation>
    <scope>NUCLEOTIDE SEQUENCE [LARGE SCALE GENOMIC DNA]</scope>
    <source>
        <strain evidence="2">ATCC MYA-4622 / CBS 123669 / FGSC 9596 / NRRL 45880 / 77-13-4</strain>
    </source>
</reference>
<dbReference type="VEuPathDB" id="FungiDB:NECHADRAFT_17752"/>
<dbReference type="AlphaFoldDB" id="C7ZIY5"/>
<sequence length="252" mass="28297">FNPAKHLAYSPPSSILTMRDLSLEPTALSPVATTEPFSLLSHEAVLQHRRDLFSKDVLDNCLHHTRPGSVQLRGMAPRYAPFIHQFWHSPEVLKIVSDIAGVELVPAMDYEISHTNVQLGPGGLDAPKKQEVTDQTKPIIEWHQDSHPWVCVVMLSDARHMSGGETELMKGDGTTLKVKAPQMVSNMSISCQSAPVTNMPERVTIVTSFRPKNPLLVDDTTNKNVRNKSHLTELYYQWTTYRLDVIAQRARI</sequence>
<dbReference type="InParanoid" id="C7ZIY5"/>
<dbReference type="RefSeq" id="XP_003041693.1">
    <property type="nucleotide sequence ID" value="XM_003041647.1"/>
</dbReference>
<organism evidence="1 2">
    <name type="scientific">Fusarium vanettenii (strain ATCC MYA-4622 / CBS 123669 / FGSC 9596 / NRRL 45880 / 77-13-4)</name>
    <name type="common">Fusarium solani subsp. pisi</name>
    <dbReference type="NCBI Taxonomy" id="660122"/>
    <lineage>
        <taxon>Eukaryota</taxon>
        <taxon>Fungi</taxon>
        <taxon>Dikarya</taxon>
        <taxon>Ascomycota</taxon>
        <taxon>Pezizomycotina</taxon>
        <taxon>Sordariomycetes</taxon>
        <taxon>Hypocreomycetidae</taxon>
        <taxon>Hypocreales</taxon>
        <taxon>Nectriaceae</taxon>
        <taxon>Fusarium</taxon>
        <taxon>Fusarium solani species complex</taxon>
        <taxon>Fusarium vanettenii</taxon>
    </lineage>
</organism>
<name>C7ZIY5_FUSV7</name>
<dbReference type="STRING" id="660122.C7ZIY5"/>
<dbReference type="PANTHER" id="PTHR41677:SF1">
    <property type="entry name" value="FE2OG DIOXYGENASE DOMAIN-CONTAINING PROTEIN"/>
    <property type="match status" value="1"/>
</dbReference>
<keyword evidence="2" id="KW-1185">Reference proteome</keyword>
<dbReference type="KEGG" id="nhe:NECHADRAFT_17752"/>
<dbReference type="Proteomes" id="UP000005206">
    <property type="component" value="Chromosome 10"/>
</dbReference>
<dbReference type="PANTHER" id="PTHR41677">
    <property type="entry name" value="YALI0B19030P"/>
    <property type="match status" value="1"/>
</dbReference>
<dbReference type="HOGENOM" id="CLU_045155_1_0_1"/>
<accession>C7ZIY5</accession>
<evidence type="ECO:0000313" key="2">
    <source>
        <dbReference type="Proteomes" id="UP000005206"/>
    </source>
</evidence>
<dbReference type="SUPFAM" id="SSF51197">
    <property type="entry name" value="Clavaminate synthase-like"/>
    <property type="match status" value="1"/>
</dbReference>
<feature type="non-terminal residue" evidence="1">
    <location>
        <position position="252"/>
    </location>
</feature>
<dbReference type="eggNOG" id="ENOG502QSJX">
    <property type="taxonomic scope" value="Eukaryota"/>
</dbReference>
<feature type="non-terminal residue" evidence="1">
    <location>
        <position position="1"/>
    </location>
</feature>
<proteinExistence type="predicted"/>
<dbReference type="GeneID" id="9674034"/>